<name>A0A397TVP1_9GLOM</name>
<dbReference type="Gene3D" id="3.80.10.10">
    <property type="entry name" value="Ribonuclease Inhibitor"/>
    <property type="match status" value="1"/>
</dbReference>
<dbReference type="SUPFAM" id="SSF52047">
    <property type="entry name" value="RNI-like"/>
    <property type="match status" value="1"/>
</dbReference>
<gene>
    <name evidence="1" type="ORF">C1645_587756</name>
</gene>
<dbReference type="OrthoDB" id="2325286at2759"/>
<comment type="caution">
    <text evidence="1">The sequence shown here is derived from an EMBL/GenBank/DDBJ whole genome shotgun (WGS) entry which is preliminary data.</text>
</comment>
<dbReference type="AlphaFoldDB" id="A0A397TVP1"/>
<accession>A0A397TVP1</accession>
<protein>
    <recommendedName>
        <fullName evidence="3">F-box domain-containing protein</fullName>
    </recommendedName>
</protein>
<proteinExistence type="predicted"/>
<dbReference type="Proteomes" id="UP000265703">
    <property type="component" value="Unassembled WGS sequence"/>
</dbReference>
<organism evidence="1 2">
    <name type="scientific">Glomus cerebriforme</name>
    <dbReference type="NCBI Taxonomy" id="658196"/>
    <lineage>
        <taxon>Eukaryota</taxon>
        <taxon>Fungi</taxon>
        <taxon>Fungi incertae sedis</taxon>
        <taxon>Mucoromycota</taxon>
        <taxon>Glomeromycotina</taxon>
        <taxon>Glomeromycetes</taxon>
        <taxon>Glomerales</taxon>
        <taxon>Glomeraceae</taxon>
        <taxon>Glomus</taxon>
    </lineage>
</organism>
<dbReference type="InterPro" id="IPR032675">
    <property type="entry name" value="LRR_dom_sf"/>
</dbReference>
<dbReference type="EMBL" id="QKYT01000009">
    <property type="protein sequence ID" value="RIA98934.1"/>
    <property type="molecule type" value="Genomic_DNA"/>
</dbReference>
<evidence type="ECO:0000313" key="1">
    <source>
        <dbReference type="EMBL" id="RIA98934.1"/>
    </source>
</evidence>
<reference evidence="1 2" key="1">
    <citation type="submission" date="2018-06" db="EMBL/GenBank/DDBJ databases">
        <title>Comparative genomics reveals the genomic features of Rhizophagus irregularis, R. cerebriforme, R. diaphanum and Gigaspora rosea, and their symbiotic lifestyle signature.</title>
        <authorList>
            <person name="Morin E."/>
            <person name="San Clemente H."/>
            <person name="Chen E.C.H."/>
            <person name="De La Providencia I."/>
            <person name="Hainaut M."/>
            <person name="Kuo A."/>
            <person name="Kohler A."/>
            <person name="Murat C."/>
            <person name="Tang N."/>
            <person name="Roy S."/>
            <person name="Loubradou J."/>
            <person name="Henrissat B."/>
            <person name="Grigoriev I.V."/>
            <person name="Corradi N."/>
            <person name="Roux C."/>
            <person name="Martin F.M."/>
        </authorList>
    </citation>
    <scope>NUCLEOTIDE SEQUENCE [LARGE SCALE GENOMIC DNA]</scope>
    <source>
        <strain evidence="1 2">DAOM 227022</strain>
    </source>
</reference>
<sequence>MSKLNKDVLFSLFEELQDDSKSLFSCLMVNRLWCETVIPILWRNPWQYSINYYNKFSLYHIITFYLTDDVKEFLTRQGIKLLSPISRRSFLFDYLSFCRSINLNIIDSIVTIGCSSAFDRFLLQQEINSILIRKCSDIRYLDMISINHQIFYFPEAKARLDSLCELKCDTSTDFSYFYGIARICQNIERLTIINTSSKDNHGMVKLIENQKNLKYFEWIDDFKDECFINPYEIIFPALIKKADTLNHLIISFEYFEYEHRFLLKMLPELRNLRTLKIDDLNLNDEQLKTLVYRDLEIFKIDYIKINTATCIIKNSGGHLREILIKYYYYLIENNFNEDSLIFIRTIYENCPLVEYLSLVLSSSKEHFIEFENLLKACQNLKSIILFMNYEFKTNEEKVSDGEGLLEIFIRSAPSSLREIRFFDHFKLSLETLETFLIKWKSRPALSILTSDYIYGEENYTTLINKYKNNGVIKDFSCVSKMNIYY</sequence>
<evidence type="ECO:0008006" key="3">
    <source>
        <dbReference type="Google" id="ProtNLM"/>
    </source>
</evidence>
<keyword evidence="2" id="KW-1185">Reference proteome</keyword>
<evidence type="ECO:0000313" key="2">
    <source>
        <dbReference type="Proteomes" id="UP000265703"/>
    </source>
</evidence>